<sequence length="139" mass="15257">MKAGLMRLASFEGREGCVVALGDKHGSGPIILTNHSPFPCALREGYSRGWVGEVNDCLGRLNPIHVVSSPKAPVLKKLEEKSRIGIKELSTRVQTPPRPSSACYAKLLLICLSKCETVLSLFCRYFRMKNALPCSVLIE</sequence>
<gene>
    <name evidence="1" type="ORF">AVEN_174442_1</name>
</gene>
<dbReference type="Proteomes" id="UP000499080">
    <property type="component" value="Unassembled WGS sequence"/>
</dbReference>
<organism evidence="1 2">
    <name type="scientific">Araneus ventricosus</name>
    <name type="common">Orbweaver spider</name>
    <name type="synonym">Epeira ventricosa</name>
    <dbReference type="NCBI Taxonomy" id="182803"/>
    <lineage>
        <taxon>Eukaryota</taxon>
        <taxon>Metazoa</taxon>
        <taxon>Ecdysozoa</taxon>
        <taxon>Arthropoda</taxon>
        <taxon>Chelicerata</taxon>
        <taxon>Arachnida</taxon>
        <taxon>Araneae</taxon>
        <taxon>Araneomorphae</taxon>
        <taxon>Entelegynae</taxon>
        <taxon>Araneoidea</taxon>
        <taxon>Araneidae</taxon>
        <taxon>Araneus</taxon>
    </lineage>
</organism>
<dbReference type="EMBL" id="BGPR01017538">
    <property type="protein sequence ID" value="GBN76453.1"/>
    <property type="molecule type" value="Genomic_DNA"/>
</dbReference>
<proteinExistence type="predicted"/>
<dbReference type="AlphaFoldDB" id="A0A4Y2RL87"/>
<evidence type="ECO:0000313" key="2">
    <source>
        <dbReference type="Proteomes" id="UP000499080"/>
    </source>
</evidence>
<dbReference type="OrthoDB" id="29853at2759"/>
<comment type="caution">
    <text evidence="1">The sequence shown here is derived from an EMBL/GenBank/DDBJ whole genome shotgun (WGS) entry which is preliminary data.</text>
</comment>
<evidence type="ECO:0000313" key="1">
    <source>
        <dbReference type="EMBL" id="GBN76453.1"/>
    </source>
</evidence>
<name>A0A4Y2RL87_ARAVE</name>
<protein>
    <submittedName>
        <fullName evidence="1">Uncharacterized protein</fullName>
    </submittedName>
</protein>
<accession>A0A4Y2RL87</accession>
<keyword evidence="2" id="KW-1185">Reference proteome</keyword>
<reference evidence="1 2" key="1">
    <citation type="journal article" date="2019" name="Sci. Rep.">
        <title>Orb-weaving spider Araneus ventricosus genome elucidates the spidroin gene catalogue.</title>
        <authorList>
            <person name="Kono N."/>
            <person name="Nakamura H."/>
            <person name="Ohtoshi R."/>
            <person name="Moran D.A.P."/>
            <person name="Shinohara A."/>
            <person name="Yoshida Y."/>
            <person name="Fujiwara M."/>
            <person name="Mori M."/>
            <person name="Tomita M."/>
            <person name="Arakawa K."/>
        </authorList>
    </citation>
    <scope>NUCLEOTIDE SEQUENCE [LARGE SCALE GENOMIC DNA]</scope>
</reference>